<evidence type="ECO:0000256" key="5">
    <source>
        <dbReference type="RuleBase" id="RU003465"/>
    </source>
</evidence>
<dbReference type="InterPro" id="IPR000222">
    <property type="entry name" value="PP2C_BS"/>
</dbReference>
<evidence type="ECO:0000259" key="7">
    <source>
        <dbReference type="PROSITE" id="PS51746"/>
    </source>
</evidence>
<dbReference type="SUPFAM" id="SSF81606">
    <property type="entry name" value="PP2C-like"/>
    <property type="match status" value="1"/>
</dbReference>
<accession>A0A137NX96</accession>
<evidence type="ECO:0000313" key="9">
    <source>
        <dbReference type="Proteomes" id="UP000070444"/>
    </source>
</evidence>
<comment type="similarity">
    <text evidence="1 5">Belongs to the PP2C family.</text>
</comment>
<name>A0A137NX96_CONC2</name>
<feature type="region of interest" description="Disordered" evidence="6">
    <location>
        <begin position="1"/>
        <end position="21"/>
    </location>
</feature>
<dbReference type="InterPro" id="IPR001932">
    <property type="entry name" value="PPM-type_phosphatase-like_dom"/>
</dbReference>
<feature type="domain" description="PPM-type phosphatase" evidence="7">
    <location>
        <begin position="41"/>
        <end position="297"/>
    </location>
</feature>
<dbReference type="Pfam" id="PF00481">
    <property type="entry name" value="PP2C"/>
    <property type="match status" value="1"/>
</dbReference>
<dbReference type="InterPro" id="IPR036457">
    <property type="entry name" value="PPM-type-like_dom_sf"/>
</dbReference>
<dbReference type="PROSITE" id="PS51746">
    <property type="entry name" value="PPM_2"/>
    <property type="match status" value="1"/>
</dbReference>
<dbReference type="PANTHER" id="PTHR13832:SF837">
    <property type="entry name" value="PROTEIN PHOSPHATASE 2C-LIKE DOMAIN-CONTAINING PROTEIN 1"/>
    <property type="match status" value="1"/>
</dbReference>
<protein>
    <submittedName>
        <fullName evidence="8">Protein phosphatase 2C</fullName>
    </submittedName>
</protein>
<dbReference type="AlphaFoldDB" id="A0A137NX96"/>
<dbReference type="OrthoDB" id="10264738at2759"/>
<dbReference type="STRING" id="796925.A0A137NX96"/>
<dbReference type="SMART" id="SM00332">
    <property type="entry name" value="PP2Cc"/>
    <property type="match status" value="1"/>
</dbReference>
<dbReference type="GO" id="GO:0004722">
    <property type="term" value="F:protein serine/threonine phosphatase activity"/>
    <property type="evidence" value="ECO:0007669"/>
    <property type="project" value="InterPro"/>
</dbReference>
<dbReference type="PROSITE" id="PS01032">
    <property type="entry name" value="PPM_1"/>
    <property type="match status" value="1"/>
</dbReference>
<evidence type="ECO:0000256" key="3">
    <source>
        <dbReference type="ARBA" id="ARBA00022801"/>
    </source>
</evidence>
<dbReference type="PANTHER" id="PTHR13832">
    <property type="entry name" value="PROTEIN PHOSPHATASE 2C"/>
    <property type="match status" value="1"/>
</dbReference>
<proteinExistence type="inferred from homology"/>
<dbReference type="InterPro" id="IPR015655">
    <property type="entry name" value="PP2C"/>
</dbReference>
<dbReference type="EMBL" id="KQ964644">
    <property type="protein sequence ID" value="KXN67321.1"/>
    <property type="molecule type" value="Genomic_DNA"/>
</dbReference>
<dbReference type="GO" id="GO:0046872">
    <property type="term" value="F:metal ion binding"/>
    <property type="evidence" value="ECO:0007669"/>
    <property type="project" value="UniProtKB-KW"/>
</dbReference>
<dbReference type="Gene3D" id="3.60.40.10">
    <property type="entry name" value="PPM-type phosphatase domain"/>
    <property type="match status" value="1"/>
</dbReference>
<sequence length="300" mass="33478">MSANLETQKHSNNNNNNNLETGGQLQASVNVIPETGNHSFKVGISFDKNSRCRRTMEDAHTFVYDFGGIKDQAFFGIYDGHAGKAAADYCGENLHNILNELLLTHPDKPIPEIFNDTFTLTDKHMSEKKMYAGCTVVAALMRWEEVKDERDGNLSKRRLYVANAGDARAVLCRDDKAIRLTYDHKGSDPQESQRILQAGGFMMNNRVNGVLAVTRSLGDSSMKEFVVGNPYTAALDIESKDKFLIIACDGLWDVCSDQDAVNLINDIEDPQEASKKLLDYALNNFSTDNLSMMVVRLKHD</sequence>
<keyword evidence="9" id="KW-1185">Reference proteome</keyword>
<organism evidence="8 9">
    <name type="scientific">Conidiobolus coronatus (strain ATCC 28846 / CBS 209.66 / NRRL 28638)</name>
    <name type="common">Delacroixia coronata</name>
    <dbReference type="NCBI Taxonomy" id="796925"/>
    <lineage>
        <taxon>Eukaryota</taxon>
        <taxon>Fungi</taxon>
        <taxon>Fungi incertae sedis</taxon>
        <taxon>Zoopagomycota</taxon>
        <taxon>Entomophthoromycotina</taxon>
        <taxon>Entomophthoromycetes</taxon>
        <taxon>Entomophthorales</taxon>
        <taxon>Ancylistaceae</taxon>
        <taxon>Conidiobolus</taxon>
    </lineage>
</organism>
<dbReference type="Proteomes" id="UP000070444">
    <property type="component" value="Unassembled WGS sequence"/>
</dbReference>
<gene>
    <name evidence="8" type="ORF">CONCODRAFT_73063</name>
</gene>
<evidence type="ECO:0000313" key="8">
    <source>
        <dbReference type="EMBL" id="KXN67321.1"/>
    </source>
</evidence>
<reference evidence="8 9" key="1">
    <citation type="journal article" date="2015" name="Genome Biol. Evol.">
        <title>Phylogenomic analyses indicate that early fungi evolved digesting cell walls of algal ancestors of land plants.</title>
        <authorList>
            <person name="Chang Y."/>
            <person name="Wang S."/>
            <person name="Sekimoto S."/>
            <person name="Aerts A.L."/>
            <person name="Choi C."/>
            <person name="Clum A."/>
            <person name="LaButti K.M."/>
            <person name="Lindquist E.A."/>
            <person name="Yee Ngan C."/>
            <person name="Ohm R.A."/>
            <person name="Salamov A.A."/>
            <person name="Grigoriev I.V."/>
            <person name="Spatafora J.W."/>
            <person name="Berbee M.L."/>
        </authorList>
    </citation>
    <scope>NUCLEOTIDE SEQUENCE [LARGE SCALE GENOMIC DNA]</scope>
    <source>
        <strain evidence="8 9">NRRL 28638</strain>
    </source>
</reference>
<keyword evidence="2" id="KW-0479">Metal-binding</keyword>
<dbReference type="CDD" id="cd00143">
    <property type="entry name" value="PP2Cc"/>
    <property type="match status" value="1"/>
</dbReference>
<evidence type="ECO:0000256" key="4">
    <source>
        <dbReference type="ARBA" id="ARBA00022912"/>
    </source>
</evidence>
<evidence type="ECO:0000256" key="6">
    <source>
        <dbReference type="SAM" id="MobiDB-lite"/>
    </source>
</evidence>
<evidence type="ECO:0000256" key="2">
    <source>
        <dbReference type="ARBA" id="ARBA00022723"/>
    </source>
</evidence>
<dbReference type="OMA" id="IDDQEAC"/>
<keyword evidence="3 5" id="KW-0378">Hydrolase</keyword>
<keyword evidence="4 5" id="KW-0904">Protein phosphatase</keyword>
<evidence type="ECO:0000256" key="1">
    <source>
        <dbReference type="ARBA" id="ARBA00006702"/>
    </source>
</evidence>